<dbReference type="Proteomes" id="UP000217265">
    <property type="component" value="Chromosome"/>
</dbReference>
<dbReference type="AlphaFoldDB" id="A0A290QM14"/>
<keyword evidence="2" id="KW-0378">Hydrolase</keyword>
<dbReference type="GO" id="GO:0004519">
    <property type="term" value="F:endonuclease activity"/>
    <property type="evidence" value="ECO:0007669"/>
    <property type="project" value="UniProtKB-KW"/>
</dbReference>
<dbReference type="SUPFAM" id="SSF56219">
    <property type="entry name" value="DNase I-like"/>
    <property type="match status" value="1"/>
</dbReference>
<dbReference type="Pfam" id="PF03372">
    <property type="entry name" value="Exo_endo_phos"/>
    <property type="match status" value="1"/>
</dbReference>
<dbReference type="Gene3D" id="3.60.10.10">
    <property type="entry name" value="Endonuclease/exonuclease/phosphatase"/>
    <property type="match status" value="1"/>
</dbReference>
<gene>
    <name evidence="2" type="ORF">CMV30_14870</name>
</gene>
<keyword evidence="2" id="KW-0255">Endonuclease</keyword>
<keyword evidence="2" id="KW-0540">Nuclease</keyword>
<name>A0A290QM14_9BACT</name>
<proteinExistence type="predicted"/>
<dbReference type="PANTHER" id="PTHR42834:SF1">
    <property type="entry name" value="ENDONUCLEASE_EXONUCLEASE_PHOSPHATASE FAMILY PROTEIN (AFU_ORTHOLOGUE AFUA_3G09210)"/>
    <property type="match status" value="1"/>
</dbReference>
<dbReference type="KEGG" id="vbh:CMV30_14870"/>
<reference evidence="2 3" key="1">
    <citation type="submission" date="2017-09" db="EMBL/GenBank/DDBJ databases">
        <title>Complete genome sequence of Verrucomicrobial strain HZ-65, isolated from freshwater.</title>
        <authorList>
            <person name="Choi A."/>
        </authorList>
    </citation>
    <scope>NUCLEOTIDE SEQUENCE [LARGE SCALE GENOMIC DNA]</scope>
    <source>
        <strain evidence="2 3">HZ-65</strain>
    </source>
</reference>
<organism evidence="2 3">
    <name type="scientific">Nibricoccus aquaticus</name>
    <dbReference type="NCBI Taxonomy" id="2576891"/>
    <lineage>
        <taxon>Bacteria</taxon>
        <taxon>Pseudomonadati</taxon>
        <taxon>Verrucomicrobiota</taxon>
        <taxon>Opitutia</taxon>
        <taxon>Opitutales</taxon>
        <taxon>Opitutaceae</taxon>
        <taxon>Nibricoccus</taxon>
    </lineage>
</organism>
<sequence>MMRAGGRGRRVAVIALWFALVGVAWAETLTVATYNLENYVAANRVVEGVYREGYPKPEAAKAALRAVIKALDADVIALQEIGPRPYLEELRRDLKSEGVDYPYVEWIEAADTERHVAVLSRRAFTAVTKHVDLTFAYFGKEERVKRGLLEVRVASAGGEVALFVVHLKSRYTDRADDVESAKRRAGEAEAVRERVLRVFPEPEAVQARYLIVGDFNDGPGARPLRALSARGKTTIAEVLAAMDSRGETWTHFYRKEDSYSRVDYVLVSPRLKPAVVGGVAAIFDEAGVREASDHRPVVVRLDFGRWSSDVQPAR</sequence>
<feature type="domain" description="Endonuclease/exonuclease/phosphatase" evidence="1">
    <location>
        <begin position="33"/>
        <end position="294"/>
    </location>
</feature>
<accession>A0A290QM14</accession>
<dbReference type="InterPro" id="IPR005135">
    <property type="entry name" value="Endo/exonuclease/phosphatase"/>
</dbReference>
<evidence type="ECO:0000313" key="3">
    <source>
        <dbReference type="Proteomes" id="UP000217265"/>
    </source>
</evidence>
<dbReference type="InterPro" id="IPR036691">
    <property type="entry name" value="Endo/exonu/phosph_ase_sf"/>
</dbReference>
<evidence type="ECO:0000313" key="2">
    <source>
        <dbReference type="EMBL" id="ATC65132.1"/>
    </source>
</evidence>
<keyword evidence="3" id="KW-1185">Reference proteome</keyword>
<protein>
    <submittedName>
        <fullName evidence="2">Endonuclease</fullName>
    </submittedName>
</protein>
<dbReference type="EMBL" id="CP023344">
    <property type="protein sequence ID" value="ATC65132.1"/>
    <property type="molecule type" value="Genomic_DNA"/>
</dbReference>
<dbReference type="PANTHER" id="PTHR42834">
    <property type="entry name" value="ENDONUCLEASE/EXONUCLEASE/PHOSPHATASE FAMILY PROTEIN (AFU_ORTHOLOGUE AFUA_3G09210)"/>
    <property type="match status" value="1"/>
</dbReference>
<evidence type="ECO:0000259" key="1">
    <source>
        <dbReference type="Pfam" id="PF03372"/>
    </source>
</evidence>